<reference evidence="3 4" key="1">
    <citation type="submission" date="2016-10" db="EMBL/GenBank/DDBJ databases">
        <authorList>
            <person name="de Groot N.N."/>
        </authorList>
    </citation>
    <scope>NUCLEOTIDE SEQUENCE [LARGE SCALE GENOMIC DNA]</scope>
    <source>
        <strain evidence="3 4">DSM 19182</strain>
    </source>
</reference>
<evidence type="ECO:0000313" key="3">
    <source>
        <dbReference type="EMBL" id="SEL72346.1"/>
    </source>
</evidence>
<dbReference type="OrthoDB" id="2211465at2"/>
<dbReference type="Gene3D" id="3.50.50.60">
    <property type="entry name" value="FAD/NAD(P)-binding domain"/>
    <property type="match status" value="1"/>
</dbReference>
<dbReference type="PANTHER" id="PTHR40254">
    <property type="entry name" value="BLR0577 PROTEIN"/>
    <property type="match status" value="1"/>
</dbReference>
<dbReference type="RefSeq" id="WP_091487440.1">
    <property type="nucleotide sequence ID" value="NZ_BJUX01000006.1"/>
</dbReference>
<keyword evidence="5" id="KW-1185">Reference proteome</keyword>
<gene>
    <name evidence="2" type="ORF">APU01nite_07680</name>
    <name evidence="3" type="ORF">SAMN04488100_10858</name>
</gene>
<protein>
    <submittedName>
        <fullName evidence="2">Pyridine nucleotide-disulfide oxidoreductase</fullName>
    </submittedName>
    <submittedName>
        <fullName evidence="3">Uncharacterized NAD(P)/FAD-binding protein YdhS</fullName>
    </submittedName>
</protein>
<reference evidence="2 5" key="2">
    <citation type="submission" date="2019-07" db="EMBL/GenBank/DDBJ databases">
        <title>Whole genome shotgun sequence of Alkalibacterium putridalgicola NBRC 103243.</title>
        <authorList>
            <person name="Hosoyama A."/>
            <person name="Uohara A."/>
            <person name="Ohji S."/>
            <person name="Ichikawa N."/>
        </authorList>
    </citation>
    <scope>NUCLEOTIDE SEQUENCE [LARGE SCALE GENOMIC DNA]</scope>
    <source>
        <strain evidence="2 5">NBRC 103243</strain>
    </source>
</reference>
<proteinExistence type="predicted"/>
<evidence type="ECO:0000259" key="1">
    <source>
        <dbReference type="Pfam" id="PF13454"/>
    </source>
</evidence>
<dbReference type="Pfam" id="PF13454">
    <property type="entry name" value="NAD_binding_9"/>
    <property type="match status" value="1"/>
</dbReference>
<dbReference type="InterPro" id="IPR038732">
    <property type="entry name" value="HpyO/CreE_NAD-binding"/>
</dbReference>
<name>A0A1H7SJQ0_9LACT</name>
<feature type="domain" description="FAD-dependent urate hydroxylase HpyO/Asp monooxygenase CreE-like FAD/NAD(P)-binding" evidence="1">
    <location>
        <begin position="5"/>
        <end position="152"/>
    </location>
</feature>
<sequence length="483" mass="55373">MHIGIIGLGVAGISILKEVDKQTTQEMKEQLSVTVFSESEGFGTGFPYQPDDDALLINQYTETMSIDLENQEEFIEWVKNKRSLNDLKNTHLPRSLFGEYLYEETLKLIEKLKVAVVREKVQAVKILENGQFTITTDRTEKQVDSAHLCIGHLAYQDPYDLKGETNFIYNPYPAMKKLSFENETPSIGILGTGLTAIDTYLYMKKTHPKAELTFLSLEGRFSSVRGHEPDIHTHYICRESIQHLVEKDKDSVSLERIKEWFQKETDDHGIDLSWVWQNLGEGTIEGMQKDLQHKEALGKFQALIRKLRDCYALLWNALPDEEKDVFLKEFGRKWSFFKAPIPQKTARLLINDITEGKVKLLRDIRSIKKENERFKVVFNDHKVQSYEHIVNGTGQQKDLTRNIHLQQPVVRQMLEAEILMPYRYGGALIDYPSMCAVNQKGGRVSGLRVYGQLASGIQFGNSSVEMVAKSAQYGVRDMLKDID</sequence>
<dbReference type="SUPFAM" id="SSF51905">
    <property type="entry name" value="FAD/NAD(P)-binding domain"/>
    <property type="match status" value="1"/>
</dbReference>
<evidence type="ECO:0000313" key="4">
    <source>
        <dbReference type="Proteomes" id="UP000198548"/>
    </source>
</evidence>
<evidence type="ECO:0000313" key="2">
    <source>
        <dbReference type="EMBL" id="GEK88729.1"/>
    </source>
</evidence>
<evidence type="ECO:0000313" key="5">
    <source>
        <dbReference type="Proteomes" id="UP000321425"/>
    </source>
</evidence>
<dbReference type="STRING" id="426703.SAMN04488100_10858"/>
<dbReference type="InterPro" id="IPR036188">
    <property type="entry name" value="FAD/NAD-bd_sf"/>
</dbReference>
<dbReference type="AlphaFoldDB" id="A0A1H7SJQ0"/>
<dbReference type="EMBL" id="BJUX01000006">
    <property type="protein sequence ID" value="GEK88729.1"/>
    <property type="molecule type" value="Genomic_DNA"/>
</dbReference>
<dbReference type="InterPro" id="IPR052189">
    <property type="entry name" value="L-asp_N-monooxygenase_NS-form"/>
</dbReference>
<dbReference type="EMBL" id="FOBL01000008">
    <property type="protein sequence ID" value="SEL72346.1"/>
    <property type="molecule type" value="Genomic_DNA"/>
</dbReference>
<organism evidence="3 4">
    <name type="scientific">Alkalibacterium putridalgicola</name>
    <dbReference type="NCBI Taxonomy" id="426703"/>
    <lineage>
        <taxon>Bacteria</taxon>
        <taxon>Bacillati</taxon>
        <taxon>Bacillota</taxon>
        <taxon>Bacilli</taxon>
        <taxon>Lactobacillales</taxon>
        <taxon>Carnobacteriaceae</taxon>
        <taxon>Alkalibacterium</taxon>
    </lineage>
</organism>
<dbReference type="Proteomes" id="UP000198548">
    <property type="component" value="Unassembled WGS sequence"/>
</dbReference>
<accession>A0A1H7SJQ0</accession>
<dbReference type="PANTHER" id="PTHR40254:SF1">
    <property type="entry name" value="BLR0577 PROTEIN"/>
    <property type="match status" value="1"/>
</dbReference>
<dbReference type="Proteomes" id="UP000321425">
    <property type="component" value="Unassembled WGS sequence"/>
</dbReference>